<gene>
    <name evidence="5" type="primary">IAG</name>
</gene>
<accession>A0A1Z2RPB7</accession>
<proteinExistence type="predicted"/>
<dbReference type="InterPro" id="IPR036438">
    <property type="entry name" value="Insulin-like_sf"/>
</dbReference>
<feature type="chain" id="PRO_5012464390" evidence="4">
    <location>
        <begin position="20"/>
        <end position="151"/>
    </location>
</feature>
<evidence type="ECO:0000256" key="2">
    <source>
        <dbReference type="ARBA" id="ARBA00022729"/>
    </source>
</evidence>
<dbReference type="SUPFAM" id="SSF56994">
    <property type="entry name" value="Insulin-like"/>
    <property type="match status" value="1"/>
</dbReference>
<name>A0A1Z2RPB7_CHAQN</name>
<evidence type="ECO:0000256" key="4">
    <source>
        <dbReference type="SAM" id="SignalP"/>
    </source>
</evidence>
<feature type="region of interest" description="Disordered" evidence="3">
    <location>
        <begin position="42"/>
        <end position="74"/>
    </location>
</feature>
<dbReference type="Gene3D" id="1.10.100.10">
    <property type="entry name" value="Insulin-like"/>
    <property type="match status" value="1"/>
</dbReference>
<reference evidence="5" key="1">
    <citation type="submission" date="2017-01" db="EMBL/GenBank/DDBJ databases">
        <title>Isolation of an insulin-like androgenic gland hormone of the deep-sea red crab, Chaceon quinquedens.</title>
        <authorList>
            <person name="Lawrence A.E."/>
            <person name="Chung J.S."/>
        </authorList>
    </citation>
    <scope>NUCLEOTIDE SEQUENCE</scope>
</reference>
<organism evidence="5">
    <name type="scientific">Chaceon quinquedens</name>
    <name type="common">Red deepsea crab</name>
    <name type="synonym">Geryon quinquedens</name>
    <dbReference type="NCBI Taxonomy" id="198537"/>
    <lineage>
        <taxon>Eukaryota</taxon>
        <taxon>Metazoa</taxon>
        <taxon>Ecdysozoa</taxon>
        <taxon>Arthropoda</taxon>
        <taxon>Crustacea</taxon>
        <taxon>Multicrustacea</taxon>
        <taxon>Malacostraca</taxon>
        <taxon>Eumalacostraca</taxon>
        <taxon>Eucarida</taxon>
        <taxon>Decapoda</taxon>
        <taxon>Pleocyemata</taxon>
        <taxon>Brachyura</taxon>
        <taxon>Eubrachyura</taxon>
        <taxon>Portunoidea</taxon>
        <taxon>Geryonidae</taxon>
        <taxon>Chaceon</taxon>
    </lineage>
</organism>
<keyword evidence="2 4" id="KW-0732">Signal</keyword>
<evidence type="ECO:0000313" key="5">
    <source>
        <dbReference type="EMBL" id="ASA45642.1"/>
    </source>
</evidence>
<dbReference type="EMBL" id="KY497474">
    <property type="protein sequence ID" value="ASA45642.1"/>
    <property type="molecule type" value="Genomic_DNA"/>
</dbReference>
<protein>
    <submittedName>
        <fullName evidence="5">Insulin-like androgenic gland hormone</fullName>
    </submittedName>
</protein>
<dbReference type="AlphaFoldDB" id="A0A1Z2RPB7"/>
<keyword evidence="1" id="KW-0165">Cleavage on pair of basic residues</keyword>
<evidence type="ECO:0000256" key="3">
    <source>
        <dbReference type="SAM" id="MobiDB-lite"/>
    </source>
</evidence>
<feature type="signal peptide" evidence="4">
    <location>
        <begin position="1"/>
        <end position="19"/>
    </location>
</feature>
<evidence type="ECO:0000256" key="1">
    <source>
        <dbReference type="ARBA" id="ARBA00022685"/>
    </source>
</evidence>
<sequence length="151" mass="16861">MFLPVIILLMLLTATQTKADANNFSVDCANLPRTLSSVCLTYKQPPNNRHKRDTESQGADTPDDTNPAFRPRPPHAVPMITDDGPILSPELAFQLVKTQWTGGRFRRSQRSVNAYDECCPQSTKNCTVYEVAGYCATLRSPYREIIAAQNQ</sequence>